<evidence type="ECO:0000256" key="2">
    <source>
        <dbReference type="ARBA" id="ARBA00023015"/>
    </source>
</evidence>
<proteinExistence type="inferred from homology"/>
<dbReference type="InterPro" id="IPR039425">
    <property type="entry name" value="RNA_pol_sigma-70-like"/>
</dbReference>
<dbReference type="InterPro" id="IPR013324">
    <property type="entry name" value="RNA_pol_sigma_r3/r4-like"/>
</dbReference>
<comment type="caution">
    <text evidence="6">The sequence shown here is derived from an EMBL/GenBank/DDBJ whole genome shotgun (WGS) entry which is preliminary data.</text>
</comment>
<dbReference type="GO" id="GO:0006352">
    <property type="term" value="P:DNA-templated transcription initiation"/>
    <property type="evidence" value="ECO:0007669"/>
    <property type="project" value="InterPro"/>
</dbReference>
<evidence type="ECO:0000256" key="1">
    <source>
        <dbReference type="ARBA" id="ARBA00010641"/>
    </source>
</evidence>
<dbReference type="Pfam" id="PF04542">
    <property type="entry name" value="Sigma70_r2"/>
    <property type="match status" value="1"/>
</dbReference>
<keyword evidence="4" id="KW-0804">Transcription</keyword>
<evidence type="ECO:0000256" key="3">
    <source>
        <dbReference type="ARBA" id="ARBA00023082"/>
    </source>
</evidence>
<accession>A0AA37K8V6</accession>
<dbReference type="InterPro" id="IPR014327">
    <property type="entry name" value="RNA_pol_sigma70_bacteroid"/>
</dbReference>
<protein>
    <submittedName>
        <fullName evidence="6">DNA-directed RNA polymerase sigma-70 factor</fullName>
    </submittedName>
</protein>
<dbReference type="InterPro" id="IPR036388">
    <property type="entry name" value="WH-like_DNA-bd_sf"/>
</dbReference>
<dbReference type="InterPro" id="IPR014284">
    <property type="entry name" value="RNA_pol_sigma-70_dom"/>
</dbReference>
<dbReference type="SUPFAM" id="SSF88946">
    <property type="entry name" value="Sigma2 domain of RNA polymerase sigma factors"/>
    <property type="match status" value="1"/>
</dbReference>
<dbReference type="SMART" id="SM00421">
    <property type="entry name" value="HTH_LUXR"/>
    <property type="match status" value="1"/>
</dbReference>
<keyword evidence="2" id="KW-0805">Transcription regulation</keyword>
<evidence type="ECO:0000313" key="7">
    <source>
        <dbReference type="Proteomes" id="UP001055114"/>
    </source>
</evidence>
<feature type="domain" description="HTH luxR-type" evidence="5">
    <location>
        <begin position="135"/>
        <end position="193"/>
    </location>
</feature>
<dbReference type="PANTHER" id="PTHR43133:SF46">
    <property type="entry name" value="RNA POLYMERASE SIGMA-70 FACTOR ECF SUBFAMILY"/>
    <property type="match status" value="1"/>
</dbReference>
<dbReference type="GO" id="GO:0003677">
    <property type="term" value="F:DNA binding"/>
    <property type="evidence" value="ECO:0007669"/>
    <property type="project" value="InterPro"/>
</dbReference>
<evidence type="ECO:0000313" key="6">
    <source>
        <dbReference type="EMBL" id="GKH72705.1"/>
    </source>
</evidence>
<organism evidence="6 7">
    <name type="scientific">Parabacteroides merdae</name>
    <dbReference type="NCBI Taxonomy" id="46503"/>
    <lineage>
        <taxon>Bacteria</taxon>
        <taxon>Pseudomonadati</taxon>
        <taxon>Bacteroidota</taxon>
        <taxon>Bacteroidia</taxon>
        <taxon>Bacteroidales</taxon>
        <taxon>Tannerellaceae</taxon>
        <taxon>Parabacteroides</taxon>
    </lineage>
</organism>
<keyword evidence="6" id="KW-0240">DNA-directed RNA polymerase</keyword>
<dbReference type="GO" id="GO:0000428">
    <property type="term" value="C:DNA-directed RNA polymerase complex"/>
    <property type="evidence" value="ECO:0007669"/>
    <property type="project" value="UniProtKB-KW"/>
</dbReference>
<name>A0AA37K8V6_9BACT</name>
<comment type="similarity">
    <text evidence="1">Belongs to the sigma-70 factor family. ECF subfamily.</text>
</comment>
<gene>
    <name evidence="6" type="ORF">CE91St3_25680</name>
</gene>
<dbReference type="InterPro" id="IPR007627">
    <property type="entry name" value="RNA_pol_sigma70_r2"/>
</dbReference>
<dbReference type="InterPro" id="IPR000792">
    <property type="entry name" value="Tscrpt_reg_LuxR_C"/>
</dbReference>
<sequence length="196" mass="22913">MKEVNIHETEIHSNTIEKLKRGSYEAFDTLYDMYADSLYGFALLHTKSSVQAEDIVQDTFLKLWNMRASLSVEGSFKSMLFTIAKNHVIDVFRQQINRPDFEDYIRFCEDEHLLDNTSVEKIYYDDFIDKLSIAKQKLTPAQRNIFEMSREEGMSNAEIAALSDISEQTVKNHLSAALKILREELRKYNYLFALFI</sequence>
<dbReference type="Gene3D" id="1.10.10.10">
    <property type="entry name" value="Winged helix-like DNA-binding domain superfamily/Winged helix DNA-binding domain"/>
    <property type="match status" value="1"/>
</dbReference>
<dbReference type="PANTHER" id="PTHR43133">
    <property type="entry name" value="RNA POLYMERASE ECF-TYPE SIGMA FACTO"/>
    <property type="match status" value="1"/>
</dbReference>
<dbReference type="SUPFAM" id="SSF88659">
    <property type="entry name" value="Sigma3 and sigma4 domains of RNA polymerase sigma factors"/>
    <property type="match status" value="1"/>
</dbReference>
<keyword evidence="3" id="KW-0731">Sigma factor</keyword>
<dbReference type="NCBIfam" id="TIGR02985">
    <property type="entry name" value="Sig70_bacteroi1"/>
    <property type="match status" value="1"/>
</dbReference>
<dbReference type="Pfam" id="PF08281">
    <property type="entry name" value="Sigma70_r4_2"/>
    <property type="match status" value="1"/>
</dbReference>
<dbReference type="InterPro" id="IPR013249">
    <property type="entry name" value="RNA_pol_sigma70_r4_t2"/>
</dbReference>
<dbReference type="EMBL" id="BQNZ01000002">
    <property type="protein sequence ID" value="GKH72705.1"/>
    <property type="molecule type" value="Genomic_DNA"/>
</dbReference>
<reference evidence="6" key="1">
    <citation type="submission" date="2022-01" db="EMBL/GenBank/DDBJ databases">
        <title>Novel bile acid biosynthetic pathways are enriched in the microbiome of centenarians.</title>
        <authorList>
            <person name="Sato Y."/>
            <person name="Atarashi K."/>
            <person name="Plichta R.D."/>
            <person name="Arai Y."/>
            <person name="Sasajima S."/>
            <person name="Kearney M.S."/>
            <person name="Suda W."/>
            <person name="Takeshita K."/>
            <person name="Sasaki T."/>
            <person name="Okamoto S."/>
            <person name="Skelly N.A."/>
            <person name="Okamura Y."/>
            <person name="Vlamakis H."/>
            <person name="Li Y."/>
            <person name="Tanoue T."/>
            <person name="Takei H."/>
            <person name="Nittono H."/>
            <person name="Narushima S."/>
            <person name="Irie J."/>
            <person name="Itoh H."/>
            <person name="Moriya K."/>
            <person name="Sugiura Y."/>
            <person name="Suematsu M."/>
            <person name="Moritoki N."/>
            <person name="Shibata S."/>
            <person name="Littman R.D."/>
            <person name="Fischbach A.M."/>
            <person name="Uwamino Y."/>
            <person name="Inoue T."/>
            <person name="Honda A."/>
            <person name="Hattori M."/>
            <person name="Murai T."/>
            <person name="Xavier J.R."/>
            <person name="Hirose N."/>
            <person name="Honda K."/>
        </authorList>
    </citation>
    <scope>NUCLEOTIDE SEQUENCE</scope>
    <source>
        <strain evidence="6">CE91-St3</strain>
    </source>
</reference>
<evidence type="ECO:0000256" key="4">
    <source>
        <dbReference type="ARBA" id="ARBA00023163"/>
    </source>
</evidence>
<dbReference type="Proteomes" id="UP001055114">
    <property type="component" value="Unassembled WGS sequence"/>
</dbReference>
<evidence type="ECO:0000259" key="5">
    <source>
        <dbReference type="SMART" id="SM00421"/>
    </source>
</evidence>
<dbReference type="NCBIfam" id="TIGR02937">
    <property type="entry name" value="sigma70-ECF"/>
    <property type="match status" value="1"/>
</dbReference>
<dbReference type="InterPro" id="IPR013325">
    <property type="entry name" value="RNA_pol_sigma_r2"/>
</dbReference>
<dbReference type="AlphaFoldDB" id="A0AA37K8V6"/>
<dbReference type="GO" id="GO:0016987">
    <property type="term" value="F:sigma factor activity"/>
    <property type="evidence" value="ECO:0007669"/>
    <property type="project" value="UniProtKB-KW"/>
</dbReference>
<dbReference type="Gene3D" id="1.10.1740.10">
    <property type="match status" value="1"/>
</dbReference>